<evidence type="ECO:0000313" key="17">
    <source>
        <dbReference type="EMBL" id="AHF24793.1"/>
    </source>
</evidence>
<dbReference type="InterPro" id="IPR003594">
    <property type="entry name" value="HATPase_dom"/>
</dbReference>
<dbReference type="GO" id="GO:0005886">
    <property type="term" value="C:plasma membrane"/>
    <property type="evidence" value="ECO:0007669"/>
    <property type="project" value="UniProtKB-SubCell"/>
</dbReference>
<evidence type="ECO:0000256" key="2">
    <source>
        <dbReference type="ARBA" id="ARBA00004651"/>
    </source>
</evidence>
<dbReference type="EC" id="2.7.13.3" evidence="3"/>
<dbReference type="Gene3D" id="3.30.565.10">
    <property type="entry name" value="Histidine kinase-like ATPase, C-terminal domain"/>
    <property type="match status" value="1"/>
</dbReference>
<keyword evidence="11 15" id="KW-1133">Transmembrane helix</keyword>
<dbReference type="SUPFAM" id="SSF47384">
    <property type="entry name" value="Homodimeric domain of signal transducing histidine kinase"/>
    <property type="match status" value="1"/>
</dbReference>
<reference evidence="17" key="1">
    <citation type="journal article" date="2013" name="PLoS ONE">
        <title>Metagenomic insights into the carbohydrate-active enzymes carried by the microorganisms adhering to solid digesta in the rumen of cows.</title>
        <authorList>
            <person name="Wang L."/>
            <person name="Hatem A."/>
            <person name="Catalyurek U.V."/>
            <person name="Morrison M."/>
            <person name="Yu Z."/>
        </authorList>
    </citation>
    <scope>NUCLEOTIDE SEQUENCE</scope>
</reference>
<feature type="transmembrane region" description="Helical" evidence="15">
    <location>
        <begin position="208"/>
        <end position="229"/>
    </location>
</feature>
<evidence type="ECO:0000256" key="13">
    <source>
        <dbReference type="ARBA" id="ARBA00023136"/>
    </source>
</evidence>
<keyword evidence="12" id="KW-0902">Two-component regulatory system</keyword>
<comment type="subcellular location">
    <subcellularLocation>
        <location evidence="2">Cell membrane</location>
        <topology evidence="2">Multi-pass membrane protein</topology>
    </subcellularLocation>
</comment>
<evidence type="ECO:0000256" key="5">
    <source>
        <dbReference type="ARBA" id="ARBA00022553"/>
    </source>
</evidence>
<feature type="transmembrane region" description="Helical" evidence="15">
    <location>
        <begin position="42"/>
        <end position="66"/>
    </location>
</feature>
<evidence type="ECO:0000256" key="7">
    <source>
        <dbReference type="ARBA" id="ARBA00022692"/>
    </source>
</evidence>
<dbReference type="InterPro" id="IPR005467">
    <property type="entry name" value="His_kinase_dom"/>
</dbReference>
<feature type="transmembrane region" description="Helical" evidence="15">
    <location>
        <begin position="339"/>
        <end position="361"/>
    </location>
</feature>
<dbReference type="InterPro" id="IPR036890">
    <property type="entry name" value="HATPase_C_sf"/>
</dbReference>
<organism evidence="17">
    <name type="scientific">uncultured bacterium Contig1758</name>
    <dbReference type="NCBI Taxonomy" id="1393501"/>
    <lineage>
        <taxon>Bacteria</taxon>
        <taxon>environmental samples</taxon>
    </lineage>
</organism>
<accession>W0FIX6</accession>
<dbReference type="SMART" id="SM00388">
    <property type="entry name" value="HisKA"/>
    <property type="match status" value="1"/>
</dbReference>
<sequence length="665" mass="74216">MEENNKLAIAENTENATATEAASPVPHPIKKLPLTHSLPAKAAVFILTIITAAVACASLLFAMMLLSSNQRFYTVPKDELKRELYETEARDNARNVVSVLTDFNVDNGSDSAYAFAEIRNIASMNVEFSDDLSSKNWSYKSENMQPGDMKYTFMFYDFGEGFIERTSSVVLGAKSSAKVTVVLAKSFTASDRYSMNSMMLDFLYSMRYMIFVIAVVTVIMAIAGFIFLMAASGRHKTSDKPEASFGTKIPFDLLVFGTALLFGCFLLVFRQISHRDYVMLVLAIFYTVALMAAGLGLCMSLATRIKLGGWWKNTVIFIVLRGIWKGIKGLFKLFFKIPLVWRTSIIAAFIFLLDLLFVGFADEAEKVIYIFIRSVILFPAIIYGALMLRKLLNGSKALADGDLEKKVSTKGMFWDFRRAADNLNSINNGMSLAVEERTKSDRMKTELITNVSHDLKTPLTSIINYSDLIMKEPKDSEKIAEYAEVLHRQSEKLKRLIDDLVETSKATTGNLEVVLAPCCVNEMLSQAEGEYEQKMEAAGLTLVSNVPEKTVTIMADGRRLWRVFDNLMGNACKYALTGTRVYISLEEQGNEAVITFKNTSRDALNISAEELIERFVRGDKSRNSTTEGNGLGLAIAKSMTELQNGKLELFIDGDLFKAELRFPLI</sequence>
<evidence type="ECO:0000256" key="3">
    <source>
        <dbReference type="ARBA" id="ARBA00012438"/>
    </source>
</evidence>
<evidence type="ECO:0000256" key="6">
    <source>
        <dbReference type="ARBA" id="ARBA00022679"/>
    </source>
</evidence>
<feature type="compositionally biased region" description="Low complexity" evidence="14">
    <location>
        <begin position="10"/>
        <end position="22"/>
    </location>
</feature>
<dbReference type="SUPFAM" id="SSF55874">
    <property type="entry name" value="ATPase domain of HSP90 chaperone/DNA topoisomerase II/histidine kinase"/>
    <property type="match status" value="1"/>
</dbReference>
<dbReference type="GO" id="GO:0005524">
    <property type="term" value="F:ATP binding"/>
    <property type="evidence" value="ECO:0007669"/>
    <property type="project" value="UniProtKB-KW"/>
</dbReference>
<dbReference type="InterPro" id="IPR036097">
    <property type="entry name" value="HisK_dim/P_sf"/>
</dbReference>
<keyword evidence="13 15" id="KW-0472">Membrane</keyword>
<dbReference type="Pfam" id="PF00512">
    <property type="entry name" value="HisKA"/>
    <property type="match status" value="1"/>
</dbReference>
<keyword evidence="9 17" id="KW-0418">Kinase</keyword>
<evidence type="ECO:0000259" key="16">
    <source>
        <dbReference type="PROSITE" id="PS50109"/>
    </source>
</evidence>
<feature type="transmembrane region" description="Helical" evidence="15">
    <location>
        <begin position="249"/>
        <end position="269"/>
    </location>
</feature>
<evidence type="ECO:0000256" key="11">
    <source>
        <dbReference type="ARBA" id="ARBA00022989"/>
    </source>
</evidence>
<evidence type="ECO:0000256" key="10">
    <source>
        <dbReference type="ARBA" id="ARBA00022840"/>
    </source>
</evidence>
<keyword evidence="7 15" id="KW-0812">Transmembrane</keyword>
<proteinExistence type="predicted"/>
<feature type="region of interest" description="Disordered" evidence="14">
    <location>
        <begin position="1"/>
        <end position="25"/>
    </location>
</feature>
<dbReference type="SMART" id="SM00387">
    <property type="entry name" value="HATPase_c"/>
    <property type="match status" value="1"/>
</dbReference>
<dbReference type="Gene3D" id="1.10.287.130">
    <property type="match status" value="1"/>
</dbReference>
<keyword evidence="5" id="KW-0597">Phosphoprotein</keyword>
<dbReference type="EMBL" id="KC246806">
    <property type="protein sequence ID" value="AHF24793.1"/>
    <property type="molecule type" value="Genomic_DNA"/>
</dbReference>
<dbReference type="PROSITE" id="PS50109">
    <property type="entry name" value="HIS_KIN"/>
    <property type="match status" value="1"/>
</dbReference>
<feature type="transmembrane region" description="Helical" evidence="15">
    <location>
        <begin position="367"/>
        <end position="388"/>
    </location>
</feature>
<dbReference type="PANTHER" id="PTHR45528:SF1">
    <property type="entry name" value="SENSOR HISTIDINE KINASE CPXA"/>
    <property type="match status" value="1"/>
</dbReference>
<dbReference type="Pfam" id="PF02518">
    <property type="entry name" value="HATPase_c"/>
    <property type="match status" value="1"/>
</dbReference>
<protein>
    <recommendedName>
        <fullName evidence="3">histidine kinase</fullName>
        <ecNumber evidence="3">2.7.13.3</ecNumber>
    </recommendedName>
</protein>
<keyword evidence="10" id="KW-0067">ATP-binding</keyword>
<dbReference type="GO" id="GO:0000155">
    <property type="term" value="F:phosphorelay sensor kinase activity"/>
    <property type="evidence" value="ECO:0007669"/>
    <property type="project" value="InterPro"/>
</dbReference>
<keyword evidence="8" id="KW-0547">Nucleotide-binding</keyword>
<dbReference type="InterPro" id="IPR003661">
    <property type="entry name" value="HisK_dim/P_dom"/>
</dbReference>
<keyword evidence="6" id="KW-0808">Transferase</keyword>
<dbReference type="CDD" id="cd00082">
    <property type="entry name" value="HisKA"/>
    <property type="match status" value="1"/>
</dbReference>
<evidence type="ECO:0000256" key="8">
    <source>
        <dbReference type="ARBA" id="ARBA00022741"/>
    </source>
</evidence>
<keyword evidence="4" id="KW-1003">Cell membrane</keyword>
<feature type="transmembrane region" description="Helical" evidence="15">
    <location>
        <begin position="281"/>
        <end position="303"/>
    </location>
</feature>
<evidence type="ECO:0000256" key="15">
    <source>
        <dbReference type="SAM" id="Phobius"/>
    </source>
</evidence>
<dbReference type="InterPro" id="IPR050398">
    <property type="entry name" value="HssS/ArlS-like"/>
</dbReference>
<dbReference type="AlphaFoldDB" id="W0FIX6"/>
<evidence type="ECO:0000256" key="9">
    <source>
        <dbReference type="ARBA" id="ARBA00022777"/>
    </source>
</evidence>
<evidence type="ECO:0000256" key="4">
    <source>
        <dbReference type="ARBA" id="ARBA00022475"/>
    </source>
</evidence>
<name>W0FIX6_9BACT</name>
<dbReference type="FunFam" id="1.10.287.130:FF:000008">
    <property type="entry name" value="Two-component sensor histidine kinase"/>
    <property type="match status" value="1"/>
</dbReference>
<dbReference type="PANTHER" id="PTHR45528">
    <property type="entry name" value="SENSOR HISTIDINE KINASE CPXA"/>
    <property type="match status" value="1"/>
</dbReference>
<feature type="domain" description="Histidine kinase" evidence="16">
    <location>
        <begin position="450"/>
        <end position="665"/>
    </location>
</feature>
<evidence type="ECO:0000256" key="12">
    <source>
        <dbReference type="ARBA" id="ARBA00023012"/>
    </source>
</evidence>
<evidence type="ECO:0000256" key="1">
    <source>
        <dbReference type="ARBA" id="ARBA00000085"/>
    </source>
</evidence>
<evidence type="ECO:0000256" key="14">
    <source>
        <dbReference type="SAM" id="MobiDB-lite"/>
    </source>
</evidence>
<comment type="catalytic activity">
    <reaction evidence="1">
        <text>ATP + protein L-histidine = ADP + protein N-phospho-L-histidine.</text>
        <dbReference type="EC" id="2.7.13.3"/>
    </reaction>
</comment>